<dbReference type="Gene3D" id="1.20.1280.50">
    <property type="match status" value="1"/>
</dbReference>
<evidence type="ECO:0000313" key="1">
    <source>
        <dbReference type="EnsemblMetazoa" id="RPRC011421-PA"/>
    </source>
</evidence>
<evidence type="ECO:0000313" key="2">
    <source>
        <dbReference type="Proteomes" id="UP000015103"/>
    </source>
</evidence>
<dbReference type="GeneID" id="141457350"/>
<keyword evidence="2" id="KW-1185">Reference proteome</keyword>
<proteinExistence type="predicted"/>
<dbReference type="InParanoid" id="T1I552"/>
<dbReference type="PROSITE" id="PS50181">
    <property type="entry name" value="FBOX"/>
    <property type="match status" value="1"/>
</dbReference>
<dbReference type="Gene3D" id="3.40.1000.30">
    <property type="match status" value="1"/>
</dbReference>
<dbReference type="VEuPathDB" id="VectorBase:RPRC011421"/>
<dbReference type="Proteomes" id="UP000015103">
    <property type="component" value="Unassembled WGS sequence"/>
</dbReference>
<dbReference type="AlphaFoldDB" id="T1I552"/>
<dbReference type="Pfam" id="PF00646">
    <property type="entry name" value="F-box"/>
    <property type="match status" value="1"/>
</dbReference>
<name>T1I552_RHOPR</name>
<dbReference type="RefSeq" id="XP_073990326.1">
    <property type="nucleotide sequence ID" value="XM_074134225.1"/>
</dbReference>
<protein>
    <submittedName>
        <fullName evidence="1">Uncharacterized protein</fullName>
    </submittedName>
</protein>
<dbReference type="CDD" id="cd09917">
    <property type="entry name" value="F-box_SF"/>
    <property type="match status" value="1"/>
</dbReference>
<reference evidence="1" key="1">
    <citation type="submission" date="2015-05" db="UniProtKB">
        <authorList>
            <consortium name="EnsemblMetazoa"/>
        </authorList>
    </citation>
    <scope>IDENTIFICATION</scope>
</reference>
<dbReference type="InterPro" id="IPR001810">
    <property type="entry name" value="F-box_dom"/>
</dbReference>
<dbReference type="SUPFAM" id="SSF81383">
    <property type="entry name" value="F-box domain"/>
    <property type="match status" value="1"/>
</dbReference>
<sequence length="298" mass="34197">MKPTIVPLHNEIYKLNESTKTQSPPHFNSLVESLILERCKLKKEISESFQCFSVEEELVYCVALTVALEVGFRFRISEYLTQGFDIRAMKEFTSLVNFRDFNNSCLKATLCMPCLDLWQFTVISTLVHYDFALYNILALEGEQTRSTSSTVIPCSKYIRTDSKGLEMFEDIKTLSEIFTKAFCKLKNDAMQIAGVSKGLSCLPDELKRVIFCKLEAKDFANLCATCKGLWNFNKDEIIWRYFLMRDYSVNITEGGSHYSTYQSVAKRSTPASTTVFHYVNENVNSDVSIEFIEQGHYL</sequence>
<accession>T1I552</accession>
<organism evidence="1 2">
    <name type="scientific">Rhodnius prolixus</name>
    <name type="common">Triatomid bug</name>
    <dbReference type="NCBI Taxonomy" id="13249"/>
    <lineage>
        <taxon>Eukaryota</taxon>
        <taxon>Metazoa</taxon>
        <taxon>Ecdysozoa</taxon>
        <taxon>Arthropoda</taxon>
        <taxon>Hexapoda</taxon>
        <taxon>Insecta</taxon>
        <taxon>Pterygota</taxon>
        <taxon>Neoptera</taxon>
        <taxon>Paraneoptera</taxon>
        <taxon>Hemiptera</taxon>
        <taxon>Heteroptera</taxon>
        <taxon>Panheteroptera</taxon>
        <taxon>Cimicomorpha</taxon>
        <taxon>Reduviidae</taxon>
        <taxon>Triatominae</taxon>
        <taxon>Rhodnius</taxon>
    </lineage>
</organism>
<dbReference type="InterPro" id="IPR036047">
    <property type="entry name" value="F-box-like_dom_sf"/>
</dbReference>
<dbReference type="OMA" id="ANLCATC"/>
<dbReference type="EMBL" id="ACPB03011041">
    <property type="status" value="NOT_ANNOTATED_CDS"/>
    <property type="molecule type" value="Genomic_DNA"/>
</dbReference>
<dbReference type="EnsemblMetazoa" id="RPRC011421-RA">
    <property type="protein sequence ID" value="RPRC011421-PA"/>
    <property type="gene ID" value="RPRC011421"/>
</dbReference>
<dbReference type="HOGENOM" id="CLU_934804_0_0_1"/>